<accession>A0A4D6N9W6</accession>
<dbReference type="AlphaFoldDB" id="A0A4D6N9W6"/>
<proteinExistence type="predicted"/>
<dbReference type="EMBL" id="CP039354">
    <property type="protein sequence ID" value="QCE10536.1"/>
    <property type="molecule type" value="Genomic_DNA"/>
</dbReference>
<evidence type="ECO:0000313" key="1">
    <source>
        <dbReference type="EMBL" id="QCE10536.1"/>
    </source>
</evidence>
<keyword evidence="2" id="KW-1185">Reference proteome</keyword>
<gene>
    <name evidence="1" type="ORF">DEO72_LG10g1766</name>
</gene>
<protein>
    <submittedName>
        <fullName evidence="1">Uncharacterized protein</fullName>
    </submittedName>
</protein>
<name>A0A4D6N9W6_VIGUN</name>
<reference evidence="1 2" key="1">
    <citation type="submission" date="2019-04" db="EMBL/GenBank/DDBJ databases">
        <title>An improved genome assembly and genetic linkage map for asparagus bean, Vigna unguiculata ssp. sesquipedialis.</title>
        <authorList>
            <person name="Xia Q."/>
            <person name="Zhang R."/>
            <person name="Dong Y."/>
        </authorList>
    </citation>
    <scope>NUCLEOTIDE SEQUENCE [LARGE SCALE GENOMIC DNA]</scope>
    <source>
        <tissue evidence="1">Leaf</tissue>
    </source>
</reference>
<dbReference type="Proteomes" id="UP000501690">
    <property type="component" value="Linkage Group LG10"/>
</dbReference>
<sequence>MDLSATFLHLKLSLKPTECTEIAFGVVRALGRKGSGVDFRFWWCISDVLFVDFSGFYHEFDSLQNYYDALIDAKKIIDYQDRRLLSTVFYGYIGVRLKFNGLNVSRYLKRDPENLLNVKCTTHVPVSLVLQIQIFWKLEFVEEASKW</sequence>
<evidence type="ECO:0000313" key="2">
    <source>
        <dbReference type="Proteomes" id="UP000501690"/>
    </source>
</evidence>
<organism evidence="1 2">
    <name type="scientific">Vigna unguiculata</name>
    <name type="common">Cowpea</name>
    <dbReference type="NCBI Taxonomy" id="3917"/>
    <lineage>
        <taxon>Eukaryota</taxon>
        <taxon>Viridiplantae</taxon>
        <taxon>Streptophyta</taxon>
        <taxon>Embryophyta</taxon>
        <taxon>Tracheophyta</taxon>
        <taxon>Spermatophyta</taxon>
        <taxon>Magnoliopsida</taxon>
        <taxon>eudicotyledons</taxon>
        <taxon>Gunneridae</taxon>
        <taxon>Pentapetalae</taxon>
        <taxon>rosids</taxon>
        <taxon>fabids</taxon>
        <taxon>Fabales</taxon>
        <taxon>Fabaceae</taxon>
        <taxon>Papilionoideae</taxon>
        <taxon>50 kb inversion clade</taxon>
        <taxon>NPAAA clade</taxon>
        <taxon>indigoferoid/millettioid clade</taxon>
        <taxon>Phaseoleae</taxon>
        <taxon>Vigna</taxon>
    </lineage>
</organism>